<dbReference type="EMBL" id="MU866127">
    <property type="protein sequence ID" value="KAK4178936.1"/>
    <property type="molecule type" value="Genomic_DNA"/>
</dbReference>
<accession>A0AAN6WD68</accession>
<feature type="compositionally biased region" description="Low complexity" evidence="7">
    <location>
        <begin position="1"/>
        <end position="14"/>
    </location>
</feature>
<evidence type="ECO:0000256" key="4">
    <source>
        <dbReference type="ARBA" id="ARBA00023128"/>
    </source>
</evidence>
<protein>
    <recommendedName>
        <fullName evidence="6">Large ribosomal subunit protein mL49</fullName>
    </recommendedName>
</protein>
<comment type="subcellular location">
    <subcellularLocation>
        <location evidence="1">Mitochondrion</location>
    </subcellularLocation>
</comment>
<dbReference type="GO" id="GO:0006412">
    <property type="term" value="P:translation"/>
    <property type="evidence" value="ECO:0007669"/>
    <property type="project" value="InterPro"/>
</dbReference>
<sequence length="140" mass="15470">MLRPTLLPSRLLRPTPSPIFRQFLSTAPSQPQTQSDSALVSPPQQSGPKRLKPKPEQKPTYPFDIGRSATNNFSVYQLAKRGGNLKLTLVKKVEGNRIAFKEELGKALRLSPKDIKVSSLTGHVEVPVSLLLPGEYLREG</sequence>
<proteinExistence type="inferred from homology"/>
<comment type="similarity">
    <text evidence="2">Belongs to the mitochondrion-specific ribosomal protein mL49 family.</text>
</comment>
<name>A0AAN6WD68_9PEZI</name>
<feature type="region of interest" description="Disordered" evidence="7">
    <location>
        <begin position="1"/>
        <end position="67"/>
    </location>
</feature>
<organism evidence="8 9">
    <name type="scientific">Triangularia setosa</name>
    <dbReference type="NCBI Taxonomy" id="2587417"/>
    <lineage>
        <taxon>Eukaryota</taxon>
        <taxon>Fungi</taxon>
        <taxon>Dikarya</taxon>
        <taxon>Ascomycota</taxon>
        <taxon>Pezizomycotina</taxon>
        <taxon>Sordariomycetes</taxon>
        <taxon>Sordariomycetidae</taxon>
        <taxon>Sordariales</taxon>
        <taxon>Podosporaceae</taxon>
        <taxon>Triangularia</taxon>
    </lineage>
</organism>
<keyword evidence="9" id="KW-1185">Reference proteome</keyword>
<evidence type="ECO:0000256" key="6">
    <source>
        <dbReference type="ARBA" id="ARBA00035191"/>
    </source>
</evidence>
<dbReference type="PANTHER" id="PTHR13477:SF0">
    <property type="entry name" value="LARGE RIBOSOMAL SUBUNIT PROTEIN ML49"/>
    <property type="match status" value="1"/>
</dbReference>
<reference evidence="8" key="1">
    <citation type="journal article" date="2023" name="Mol. Phylogenet. Evol.">
        <title>Genome-scale phylogeny and comparative genomics of the fungal order Sordariales.</title>
        <authorList>
            <person name="Hensen N."/>
            <person name="Bonometti L."/>
            <person name="Westerberg I."/>
            <person name="Brannstrom I.O."/>
            <person name="Guillou S."/>
            <person name="Cros-Aarteil S."/>
            <person name="Calhoun S."/>
            <person name="Haridas S."/>
            <person name="Kuo A."/>
            <person name="Mondo S."/>
            <person name="Pangilinan J."/>
            <person name="Riley R."/>
            <person name="LaButti K."/>
            <person name="Andreopoulos B."/>
            <person name="Lipzen A."/>
            <person name="Chen C."/>
            <person name="Yan M."/>
            <person name="Daum C."/>
            <person name="Ng V."/>
            <person name="Clum A."/>
            <person name="Steindorff A."/>
            <person name="Ohm R.A."/>
            <person name="Martin F."/>
            <person name="Silar P."/>
            <person name="Natvig D.O."/>
            <person name="Lalanne C."/>
            <person name="Gautier V."/>
            <person name="Ament-Velasquez S.L."/>
            <person name="Kruys A."/>
            <person name="Hutchinson M.I."/>
            <person name="Powell A.J."/>
            <person name="Barry K."/>
            <person name="Miller A.N."/>
            <person name="Grigoriev I.V."/>
            <person name="Debuchy R."/>
            <person name="Gladieux P."/>
            <person name="Hiltunen Thoren M."/>
            <person name="Johannesson H."/>
        </authorList>
    </citation>
    <scope>NUCLEOTIDE SEQUENCE</scope>
    <source>
        <strain evidence="8">CBS 892.96</strain>
    </source>
</reference>
<dbReference type="Proteomes" id="UP001302321">
    <property type="component" value="Unassembled WGS sequence"/>
</dbReference>
<evidence type="ECO:0000313" key="8">
    <source>
        <dbReference type="EMBL" id="KAK4178936.1"/>
    </source>
</evidence>
<comment type="caution">
    <text evidence="8">The sequence shown here is derived from an EMBL/GenBank/DDBJ whole genome shotgun (WGS) entry which is preliminary data.</text>
</comment>
<evidence type="ECO:0000256" key="1">
    <source>
        <dbReference type="ARBA" id="ARBA00004173"/>
    </source>
</evidence>
<keyword evidence="4" id="KW-0496">Mitochondrion</keyword>
<dbReference type="Pfam" id="PF05046">
    <property type="entry name" value="Img2"/>
    <property type="match status" value="1"/>
</dbReference>
<dbReference type="AlphaFoldDB" id="A0AAN6WD68"/>
<dbReference type="GO" id="GO:0005762">
    <property type="term" value="C:mitochondrial large ribosomal subunit"/>
    <property type="evidence" value="ECO:0007669"/>
    <property type="project" value="TreeGrafter"/>
</dbReference>
<evidence type="ECO:0000313" key="9">
    <source>
        <dbReference type="Proteomes" id="UP001302321"/>
    </source>
</evidence>
<evidence type="ECO:0000256" key="3">
    <source>
        <dbReference type="ARBA" id="ARBA00022980"/>
    </source>
</evidence>
<evidence type="ECO:0000256" key="5">
    <source>
        <dbReference type="ARBA" id="ARBA00023274"/>
    </source>
</evidence>
<dbReference type="Gene3D" id="3.30.780.10">
    <property type="entry name" value="SUI1-like domain"/>
    <property type="match status" value="1"/>
</dbReference>
<dbReference type="GO" id="GO:0003735">
    <property type="term" value="F:structural constituent of ribosome"/>
    <property type="evidence" value="ECO:0007669"/>
    <property type="project" value="InterPro"/>
</dbReference>
<dbReference type="PANTHER" id="PTHR13477">
    <property type="entry name" value="MITOCHONDRIAL 39S RIBOSOMAL PROTEIN L49"/>
    <property type="match status" value="1"/>
</dbReference>
<dbReference type="InterPro" id="IPR007740">
    <property type="entry name" value="Ribosomal_mL49"/>
</dbReference>
<keyword evidence="3" id="KW-0689">Ribosomal protein</keyword>
<evidence type="ECO:0000256" key="7">
    <source>
        <dbReference type="SAM" id="MobiDB-lite"/>
    </source>
</evidence>
<evidence type="ECO:0000256" key="2">
    <source>
        <dbReference type="ARBA" id="ARBA00005677"/>
    </source>
</evidence>
<feature type="compositionally biased region" description="Polar residues" evidence="7">
    <location>
        <begin position="23"/>
        <end position="47"/>
    </location>
</feature>
<gene>
    <name evidence="8" type="ORF">QBC36DRAFT_323648</name>
</gene>
<keyword evidence="5" id="KW-0687">Ribonucleoprotein</keyword>
<reference evidence="8" key="2">
    <citation type="submission" date="2023-05" db="EMBL/GenBank/DDBJ databases">
        <authorList>
            <consortium name="Lawrence Berkeley National Laboratory"/>
            <person name="Steindorff A."/>
            <person name="Hensen N."/>
            <person name="Bonometti L."/>
            <person name="Westerberg I."/>
            <person name="Brannstrom I.O."/>
            <person name="Guillou S."/>
            <person name="Cros-Aarteil S."/>
            <person name="Calhoun S."/>
            <person name="Haridas S."/>
            <person name="Kuo A."/>
            <person name="Mondo S."/>
            <person name="Pangilinan J."/>
            <person name="Riley R."/>
            <person name="Labutti K."/>
            <person name="Andreopoulos B."/>
            <person name="Lipzen A."/>
            <person name="Chen C."/>
            <person name="Yanf M."/>
            <person name="Daum C."/>
            <person name="Ng V."/>
            <person name="Clum A."/>
            <person name="Ohm R."/>
            <person name="Martin F."/>
            <person name="Silar P."/>
            <person name="Natvig D."/>
            <person name="Lalanne C."/>
            <person name="Gautier V."/>
            <person name="Ament-Velasquez S.L."/>
            <person name="Kruys A."/>
            <person name="Hutchinson M.I."/>
            <person name="Powell A.J."/>
            <person name="Barry K."/>
            <person name="Miller A.N."/>
            <person name="Grigoriev I.V."/>
            <person name="Debuchy R."/>
            <person name="Gladieux P."/>
            <person name="Thoren M.H."/>
            <person name="Johannesson H."/>
        </authorList>
    </citation>
    <scope>NUCLEOTIDE SEQUENCE</scope>
    <source>
        <strain evidence="8">CBS 892.96</strain>
    </source>
</reference>